<organism evidence="1 2">
    <name type="scientific">Paragonimus westermani</name>
    <dbReference type="NCBI Taxonomy" id="34504"/>
    <lineage>
        <taxon>Eukaryota</taxon>
        <taxon>Metazoa</taxon>
        <taxon>Spiralia</taxon>
        <taxon>Lophotrochozoa</taxon>
        <taxon>Platyhelminthes</taxon>
        <taxon>Trematoda</taxon>
        <taxon>Digenea</taxon>
        <taxon>Plagiorchiida</taxon>
        <taxon>Troglotremata</taxon>
        <taxon>Troglotrematidae</taxon>
        <taxon>Paragonimus</taxon>
    </lineage>
</organism>
<comment type="caution">
    <text evidence="1">The sequence shown here is derived from an EMBL/GenBank/DDBJ whole genome shotgun (WGS) entry which is preliminary data.</text>
</comment>
<dbReference type="EMBL" id="JTDF01016120">
    <property type="protein sequence ID" value="KAF8562896.1"/>
    <property type="molecule type" value="Genomic_DNA"/>
</dbReference>
<evidence type="ECO:0000313" key="1">
    <source>
        <dbReference type="EMBL" id="KAF8562896.1"/>
    </source>
</evidence>
<sequence>MGDLKLLDQPINSICDQMKIHSRSETTSNCSTQGGTSPAESMVGQIIHTRFDNIGPSPLTSTNEEVHSTSYTQCFRRFNIGDSVLARDFRGQDKWTPAVISRRKGKVIYEVTVGKSPGEDTSTSYGETRAYFRANQTQHHYIGTFYWTP</sequence>
<dbReference type="Proteomes" id="UP000699462">
    <property type="component" value="Unassembled WGS sequence"/>
</dbReference>
<reference evidence="1 2" key="1">
    <citation type="submission" date="2019-07" db="EMBL/GenBank/DDBJ databases">
        <title>Annotation for the trematode Paragonimus westermani.</title>
        <authorList>
            <person name="Choi Y.-J."/>
        </authorList>
    </citation>
    <scope>NUCLEOTIDE SEQUENCE [LARGE SCALE GENOMIC DNA]</scope>
    <source>
        <strain evidence="1">180907_Pwestermani</strain>
    </source>
</reference>
<dbReference type="AlphaFoldDB" id="A0A8T0D644"/>
<proteinExistence type="predicted"/>
<protein>
    <submittedName>
        <fullName evidence="1">Uncharacterized protein</fullName>
    </submittedName>
</protein>
<accession>A0A8T0D644</accession>
<dbReference type="OrthoDB" id="6061343at2759"/>
<keyword evidence="2" id="KW-1185">Reference proteome</keyword>
<evidence type="ECO:0000313" key="2">
    <source>
        <dbReference type="Proteomes" id="UP000699462"/>
    </source>
</evidence>
<gene>
    <name evidence="1" type="ORF">P879_11885</name>
</gene>
<name>A0A8T0D644_9TREM</name>